<evidence type="ECO:0000313" key="1">
    <source>
        <dbReference type="Proteomes" id="UP000095286"/>
    </source>
</evidence>
<proteinExistence type="predicted"/>
<name>A0AC35UAK9_9BILA</name>
<accession>A0AC35UAK9</accession>
<organism evidence="1 2">
    <name type="scientific">Rhabditophanes sp. KR3021</name>
    <dbReference type="NCBI Taxonomy" id="114890"/>
    <lineage>
        <taxon>Eukaryota</taxon>
        <taxon>Metazoa</taxon>
        <taxon>Ecdysozoa</taxon>
        <taxon>Nematoda</taxon>
        <taxon>Chromadorea</taxon>
        <taxon>Rhabditida</taxon>
        <taxon>Tylenchina</taxon>
        <taxon>Panagrolaimomorpha</taxon>
        <taxon>Strongyloidoidea</taxon>
        <taxon>Alloionematidae</taxon>
        <taxon>Rhabditophanes</taxon>
    </lineage>
</organism>
<dbReference type="WBParaSite" id="RSKR_0000898600.1">
    <property type="protein sequence ID" value="RSKR_0000898600.1"/>
    <property type="gene ID" value="RSKR_0000898600"/>
</dbReference>
<reference evidence="2" key="1">
    <citation type="submission" date="2016-11" db="UniProtKB">
        <authorList>
            <consortium name="WormBaseParasite"/>
        </authorList>
    </citation>
    <scope>IDENTIFICATION</scope>
    <source>
        <strain evidence="2">KR3021</strain>
    </source>
</reference>
<dbReference type="Proteomes" id="UP000095286">
    <property type="component" value="Unplaced"/>
</dbReference>
<sequence length="966" mass="108592">MVCSNIALAFLSIYFLLFQAHALKPRLNRRFQDDTAPKDYKDYKLYRINPRNQENLEYLKDLFAHDSPYELDFWQAPTHIGGLVDVTVNPEDAKIFARDMDSKQLDYTVAIDDLQQSILGERNSNITNESGVMRDSSAFRFDKYNTIERIENYLQKLEMENPSLITLIDIGKTHENRSLTVVKIGARKPYGCKKIGFWIDGSIHAREWISPATALIMIDKLVKGYKSDAVIQNYLDNVDFYILPVMNPDGYAFSHTSNRLWRRNRSPAICKKNYFHTICCAGVDLNRNFDWFWASTGSSSDLCHETYHGSSAFSEPETRSVKEFLEKTPMKAFVSLHSYSQLWLIPYSHRRRSYPQDYATNLRPLAMKATKAIYNLHGTKYAVGTGADLLYEASGSSVDYAKGVLKIPYSFLIELRPKNSMMGNGFLLPETEIVETGEETFEAMKVITDELIGQFGTPKDTKCIVKPTKKRTTTEKPLTTEEIISTTDIITTEPVTEEIIATKSVSEVEDVKTTNFVDTTTENLIEATTIEDIKTTVKEAETSTAPTDEVKIETTSEAITKIESKTEPTIVVRPREKNIIPKFEKINGKSKVRKTTTTIAPSTTEEVKKMTKTITEPPTTEKEVEITTTEQIVETTITEKNVEPTTEKSVTTGEKITTTTSQVEIITEEPKTTIEETTTTVGVKSSEVSATSEVRLTTPEISTTKEVKVTTPEISTTEEVKVTTPEISTTEEVKVTTPEISTTEKVKSTNPEIATTEEIKTTTPVFSTTDEVKSTTPEITSTKKIEETTTKVEEVTTKIDEVTTKIDKTTTNVEETTTGETTSEKVTSAPVTDKEIVENIILIENKEKVSSQTEAPKIVESTAELVTQKITEPTITEATTEAITTEVATTPTTTQRTRAPRTRQTRFHKVTVLPPVTVPSKYIHKIRPSHCKDYTSYCLFYQIHGLCETRPKVRQLCASSCLPECQ</sequence>
<protein>
    <submittedName>
        <fullName evidence="2">Peptidase_M14 domain-containing protein</fullName>
    </submittedName>
</protein>
<evidence type="ECO:0000313" key="2">
    <source>
        <dbReference type="WBParaSite" id="RSKR_0000898600.1"/>
    </source>
</evidence>